<gene>
    <name evidence="1" type="ORF">HCCG_00414</name>
</gene>
<dbReference type="EMBL" id="DS990391">
    <property type="protein sequence ID" value="EFR45868.1"/>
    <property type="molecule type" value="Genomic_DNA"/>
</dbReference>
<evidence type="ECO:0000313" key="2">
    <source>
        <dbReference type="Proteomes" id="UP000005755"/>
    </source>
</evidence>
<organism evidence="1 2">
    <name type="scientific">Helicobacter cinaedi CCUG 18818 = ATCC BAA-847</name>
    <dbReference type="NCBI Taxonomy" id="537971"/>
    <lineage>
        <taxon>Bacteria</taxon>
        <taxon>Pseudomonadati</taxon>
        <taxon>Campylobacterota</taxon>
        <taxon>Epsilonproteobacteria</taxon>
        <taxon>Campylobacterales</taxon>
        <taxon>Helicobacteraceae</taxon>
        <taxon>Helicobacter</taxon>
    </lineage>
</organism>
<accession>A0ABN0B8W4</accession>
<evidence type="ECO:0000313" key="1">
    <source>
        <dbReference type="EMBL" id="EFR45868.1"/>
    </source>
</evidence>
<proteinExistence type="predicted"/>
<protein>
    <submittedName>
        <fullName evidence="1">Uncharacterized protein</fullName>
    </submittedName>
</protein>
<keyword evidence="2" id="KW-1185">Reference proteome</keyword>
<dbReference type="RefSeq" id="WP_002955697.1">
    <property type="nucleotide sequence ID" value="NC_020555.1"/>
</dbReference>
<name>A0ABN0B8W4_9HELI</name>
<dbReference type="Proteomes" id="UP000005755">
    <property type="component" value="Unassembled WGS sequence"/>
</dbReference>
<sequence>MKQNIHPIKFNEKISHLHFYAFYCYNAKQSKNLIKQYLETKPIKE</sequence>
<reference evidence="2" key="1">
    <citation type="journal article" date="2014" name="Genome Announc.">
        <title>Draft genome sequences of six enterohepatic helicobacter species isolated from humans and one from rhesus macaques.</title>
        <authorList>
            <person name="Shen Z."/>
            <person name="Sheh A."/>
            <person name="Young S.K."/>
            <person name="Abouelliel A."/>
            <person name="Ward D.V."/>
            <person name="Earl A.M."/>
            <person name="Fox J.G."/>
        </authorList>
    </citation>
    <scope>NUCLEOTIDE SEQUENCE [LARGE SCALE GENOMIC DNA]</scope>
    <source>
        <strain evidence="2">CCUG 18818</strain>
    </source>
</reference>